<reference evidence="3" key="1">
    <citation type="submission" date="2014-05" db="EMBL/GenBank/DDBJ databases">
        <title>ATOL: Assembling a taxonomically balanced genome-scale reconstruction of the evolutionary history of the Enterobacteriaceae.</title>
        <authorList>
            <person name="Plunkett G. III"/>
            <person name="Neeno-Eckwall E.C."/>
            <person name="Glasner J.D."/>
            <person name="Perna N.T."/>
        </authorList>
    </citation>
    <scope>NUCLEOTIDE SEQUENCE [LARGE SCALE GENOMIC DNA]</scope>
    <source>
        <strain evidence="3">ATCC 49490</strain>
    </source>
</reference>
<dbReference type="Proteomes" id="UP000028630">
    <property type="component" value="Unassembled WGS sequence"/>
</dbReference>
<dbReference type="eggNOG" id="COG2801">
    <property type="taxonomic scope" value="Bacteria"/>
</dbReference>
<feature type="non-terminal residue" evidence="2">
    <location>
        <position position="68"/>
    </location>
</feature>
<gene>
    <name evidence="2" type="ORF">GTGU_04826</name>
</gene>
<dbReference type="SUPFAM" id="SSF53098">
    <property type="entry name" value="Ribonuclease H-like"/>
    <property type="match status" value="1"/>
</dbReference>
<dbReference type="GO" id="GO:0006313">
    <property type="term" value="P:DNA transposition"/>
    <property type="evidence" value="ECO:0007669"/>
    <property type="project" value="InterPro"/>
</dbReference>
<dbReference type="InterPro" id="IPR036397">
    <property type="entry name" value="RNaseH_sf"/>
</dbReference>
<feature type="domain" description="Bacteriophage Mu transposase" evidence="1">
    <location>
        <begin position="1"/>
        <end position="38"/>
    </location>
</feature>
<accession>A0A084YZJ0</accession>
<dbReference type="InterPro" id="IPR004189">
    <property type="entry name" value="Phage_Mu_transposase"/>
</dbReference>
<dbReference type="GO" id="GO:0015074">
    <property type="term" value="P:DNA integration"/>
    <property type="evidence" value="ECO:0007669"/>
    <property type="project" value="InterPro"/>
</dbReference>
<dbReference type="EMBL" id="JMTB01000275">
    <property type="protein sequence ID" value="KFB90634.1"/>
    <property type="molecule type" value="Genomic_DNA"/>
</dbReference>
<sequence>TFLEIVSEGVAMFNAKTGRDTEMCRGELSFDQAFERSYSQSAITRMVEEQLRQLMLPAEAVRVKPTGE</sequence>
<evidence type="ECO:0000313" key="2">
    <source>
        <dbReference type="EMBL" id="KFB90634.1"/>
    </source>
</evidence>
<dbReference type="AlphaFoldDB" id="A0A084YZJ0"/>
<dbReference type="Pfam" id="PF02914">
    <property type="entry name" value="DDE_2"/>
    <property type="match status" value="1"/>
</dbReference>
<protein>
    <submittedName>
        <fullName evidence="2">Bacteriophage Mu transposase</fullName>
    </submittedName>
</protein>
<proteinExistence type="predicted"/>
<dbReference type="InterPro" id="IPR012337">
    <property type="entry name" value="RNaseH-like_sf"/>
</dbReference>
<evidence type="ECO:0000259" key="1">
    <source>
        <dbReference type="Pfam" id="PF02914"/>
    </source>
</evidence>
<evidence type="ECO:0000313" key="3">
    <source>
        <dbReference type="Proteomes" id="UP000028630"/>
    </source>
</evidence>
<feature type="non-terminal residue" evidence="2">
    <location>
        <position position="1"/>
    </location>
</feature>
<comment type="caution">
    <text evidence="2">The sequence shown here is derived from an EMBL/GenBank/DDBJ whole genome shotgun (WGS) entry which is preliminary data.</text>
</comment>
<name>A0A084YZJ0_9ENTR</name>
<dbReference type="Gene3D" id="3.30.420.10">
    <property type="entry name" value="Ribonuclease H-like superfamily/Ribonuclease H"/>
    <property type="match status" value="1"/>
</dbReference>
<organism evidence="2 3">
    <name type="scientific">Trabulsiella guamensis ATCC 49490</name>
    <dbReference type="NCBI Taxonomy" id="1005994"/>
    <lineage>
        <taxon>Bacteria</taxon>
        <taxon>Pseudomonadati</taxon>
        <taxon>Pseudomonadota</taxon>
        <taxon>Gammaproteobacteria</taxon>
        <taxon>Enterobacterales</taxon>
        <taxon>Enterobacteriaceae</taxon>
        <taxon>Trabulsiella</taxon>
    </lineage>
</organism>
<dbReference type="GO" id="GO:0004803">
    <property type="term" value="F:transposase activity"/>
    <property type="evidence" value="ECO:0007669"/>
    <property type="project" value="InterPro"/>
</dbReference>
<dbReference type="GO" id="GO:0003677">
    <property type="term" value="F:DNA binding"/>
    <property type="evidence" value="ECO:0007669"/>
    <property type="project" value="InterPro"/>
</dbReference>
<keyword evidence="3" id="KW-1185">Reference proteome</keyword>